<evidence type="ECO:0000256" key="1">
    <source>
        <dbReference type="SAM" id="MobiDB-lite"/>
    </source>
</evidence>
<sequence length="655" mass="74618">MPVLLTVSYIIAEPRLPQARRPGSRGTTASHDSGNFAHQAGPPSVMAQALEHHRAPRKLVLCFDGTGNKFRGDDSDSNILKIFRCLDREAGDQYHYYQPGIGTYIVSTSLSHTSLRSRIRSWYLKAKDSAIGSSFDQHVVGGYRFLMRFYNPGDEIYFFGFSRGAYIARFLAEMLDYVGLLSHGNEEMVIFAWKAFAQWQARNHDDSPEGREKRHEMYRFMKGFRETFSRPVKRIRFLGLFDTVNSVPRFETAWMQRSKFPYTARSSAKVIRHCVSIDERRAKFRQDLMYQKRPETHHHAHGLHSLQEKYRARRPSLVPTHPSEAARGRRATLAPPTEHTFRPHSRSVSRATRSTTEGQFHPGDARSEISHFDDNYDSDDDEQDIDELWFAHYIHIYHRGGHGDVGGGWEILPGSKSASHVPLVYMIRQAEKAGLTFDPEKLIEMGLAEAIIDPETNNKSSGARRGTVGETRVPDIRIDVSGSGPTASPKENETKHIQENWGHFNNVKDFGKSEEAPRRPFHDMLHKAHVARIHDSLEFSSGLGTIPVISWKFMEYLPFRRMDLQPDGSWRPIRWPLPAGETRDIPHTARVHGSVIRRMKQDHTYRPGNLIVGGGGRGMRKAPEEHGIGEWECVQGHGDPVEEVWIKKSSSPVDV</sequence>
<protein>
    <recommendedName>
        <fullName evidence="2">T6SS Phospholipase effector Tle1-like catalytic domain-containing protein</fullName>
    </recommendedName>
</protein>
<organism evidence="3 4">
    <name type="scientific">Xylaria bambusicola</name>
    <dbReference type="NCBI Taxonomy" id="326684"/>
    <lineage>
        <taxon>Eukaryota</taxon>
        <taxon>Fungi</taxon>
        <taxon>Dikarya</taxon>
        <taxon>Ascomycota</taxon>
        <taxon>Pezizomycotina</taxon>
        <taxon>Sordariomycetes</taxon>
        <taxon>Xylariomycetidae</taxon>
        <taxon>Xylariales</taxon>
        <taxon>Xylariaceae</taxon>
        <taxon>Xylaria</taxon>
    </lineage>
</organism>
<feature type="region of interest" description="Disordered" evidence="1">
    <location>
        <begin position="317"/>
        <end position="379"/>
    </location>
</feature>
<dbReference type="AlphaFoldDB" id="A0AAN7Z4P1"/>
<reference evidence="3 4" key="1">
    <citation type="submission" date="2023-10" db="EMBL/GenBank/DDBJ databases">
        <title>Draft genome sequence of Xylaria bambusicola isolate GMP-LS, the root and basal stem rot pathogen of sugarcane in Indonesia.</title>
        <authorList>
            <person name="Selvaraj P."/>
            <person name="Muralishankar V."/>
            <person name="Muruganantham S."/>
            <person name="Sp S."/>
            <person name="Haryani S."/>
            <person name="Lau K.J.X."/>
            <person name="Naqvi N.I."/>
        </authorList>
    </citation>
    <scope>NUCLEOTIDE SEQUENCE [LARGE SCALE GENOMIC DNA]</scope>
    <source>
        <strain evidence="3">GMP-LS</strain>
    </source>
</reference>
<feature type="domain" description="T6SS Phospholipase effector Tle1-like catalytic" evidence="2">
    <location>
        <begin position="57"/>
        <end position="429"/>
    </location>
</feature>
<evidence type="ECO:0000259" key="2">
    <source>
        <dbReference type="Pfam" id="PF09994"/>
    </source>
</evidence>
<dbReference type="InterPro" id="IPR018712">
    <property type="entry name" value="Tle1-like_cat"/>
</dbReference>
<dbReference type="Pfam" id="PF09994">
    <property type="entry name" value="T6SS_Tle1-like_cat"/>
    <property type="match status" value="1"/>
</dbReference>
<evidence type="ECO:0000313" key="4">
    <source>
        <dbReference type="Proteomes" id="UP001305414"/>
    </source>
</evidence>
<keyword evidence="4" id="KW-1185">Reference proteome</keyword>
<dbReference type="Proteomes" id="UP001305414">
    <property type="component" value="Unassembled WGS sequence"/>
</dbReference>
<comment type="caution">
    <text evidence="3">The sequence shown here is derived from an EMBL/GenBank/DDBJ whole genome shotgun (WGS) entry which is preliminary data.</text>
</comment>
<dbReference type="PANTHER" id="PTHR33840">
    <property type="match status" value="1"/>
</dbReference>
<evidence type="ECO:0000313" key="3">
    <source>
        <dbReference type="EMBL" id="KAK5629122.1"/>
    </source>
</evidence>
<dbReference type="EMBL" id="JAWHQM010000010">
    <property type="protein sequence ID" value="KAK5629122.1"/>
    <property type="molecule type" value="Genomic_DNA"/>
</dbReference>
<dbReference type="PANTHER" id="PTHR33840:SF2">
    <property type="entry name" value="TLE1 PHOSPHOLIPASE DOMAIN-CONTAINING PROTEIN"/>
    <property type="match status" value="1"/>
</dbReference>
<name>A0AAN7Z4P1_9PEZI</name>
<feature type="compositionally biased region" description="Basic and acidic residues" evidence="1">
    <location>
        <begin position="363"/>
        <end position="374"/>
    </location>
</feature>
<feature type="region of interest" description="Disordered" evidence="1">
    <location>
        <begin position="16"/>
        <end position="41"/>
    </location>
</feature>
<proteinExistence type="predicted"/>
<gene>
    <name evidence="3" type="ORF">RRF57_004837</name>
</gene>
<accession>A0AAN7Z4P1</accession>